<keyword evidence="1" id="KW-0812">Transmembrane</keyword>
<feature type="transmembrane region" description="Helical" evidence="1">
    <location>
        <begin position="41"/>
        <end position="61"/>
    </location>
</feature>
<evidence type="ECO:0000313" key="2">
    <source>
        <dbReference type="EMBL" id="KAF0910662.1"/>
    </source>
</evidence>
<dbReference type="AlphaFoldDB" id="A0A6G1DEN7"/>
<keyword evidence="3" id="KW-1185">Reference proteome</keyword>
<accession>A0A6G1DEN7</accession>
<dbReference type="EMBL" id="SPHZ02000006">
    <property type="protein sequence ID" value="KAF0910662.1"/>
    <property type="molecule type" value="Genomic_DNA"/>
</dbReference>
<dbReference type="Proteomes" id="UP000479710">
    <property type="component" value="Unassembled WGS sequence"/>
</dbReference>
<proteinExistence type="predicted"/>
<sequence>MSAAAEEEKTKKRLVQTAATEEIRRFQEFVRFLQSSPIKMVVPTAMPYVGVVFMLMGVLLHDLMVKVRIQAFAGGSALWVARALMNGMVVKARKAEDRFQARPHERHGHEGPQDGGSVPGAAAGFLGVHG</sequence>
<keyword evidence="1" id="KW-0472">Membrane</keyword>
<keyword evidence="1" id="KW-1133">Transmembrane helix</keyword>
<evidence type="ECO:0000313" key="3">
    <source>
        <dbReference type="Proteomes" id="UP000479710"/>
    </source>
</evidence>
<comment type="caution">
    <text evidence="2">The sequence shown here is derived from an EMBL/GenBank/DDBJ whole genome shotgun (WGS) entry which is preliminary data.</text>
</comment>
<reference evidence="2 3" key="1">
    <citation type="submission" date="2019-11" db="EMBL/GenBank/DDBJ databases">
        <title>Whole genome sequence of Oryza granulata.</title>
        <authorList>
            <person name="Li W."/>
        </authorList>
    </citation>
    <scope>NUCLEOTIDE SEQUENCE [LARGE SCALE GENOMIC DNA]</scope>
    <source>
        <strain evidence="3">cv. Menghai</strain>
        <tissue evidence="2">Leaf</tissue>
    </source>
</reference>
<evidence type="ECO:0000256" key="1">
    <source>
        <dbReference type="SAM" id="Phobius"/>
    </source>
</evidence>
<organism evidence="2 3">
    <name type="scientific">Oryza meyeriana var. granulata</name>
    <dbReference type="NCBI Taxonomy" id="110450"/>
    <lineage>
        <taxon>Eukaryota</taxon>
        <taxon>Viridiplantae</taxon>
        <taxon>Streptophyta</taxon>
        <taxon>Embryophyta</taxon>
        <taxon>Tracheophyta</taxon>
        <taxon>Spermatophyta</taxon>
        <taxon>Magnoliopsida</taxon>
        <taxon>Liliopsida</taxon>
        <taxon>Poales</taxon>
        <taxon>Poaceae</taxon>
        <taxon>BOP clade</taxon>
        <taxon>Oryzoideae</taxon>
        <taxon>Oryzeae</taxon>
        <taxon>Oryzinae</taxon>
        <taxon>Oryza</taxon>
        <taxon>Oryza meyeriana</taxon>
    </lineage>
</organism>
<gene>
    <name evidence="2" type="ORF">E2562_004656</name>
</gene>
<protein>
    <submittedName>
        <fullName evidence="2">Uncharacterized protein</fullName>
    </submittedName>
</protein>
<name>A0A6G1DEN7_9ORYZ</name>